<dbReference type="AlphaFoldDB" id="A0A3M9NMF9"/>
<protein>
    <submittedName>
        <fullName evidence="2">Uncharacterized protein</fullName>
    </submittedName>
</protein>
<dbReference type="EMBL" id="RJJR01000002">
    <property type="protein sequence ID" value="RNI38854.1"/>
    <property type="molecule type" value="Genomic_DNA"/>
</dbReference>
<evidence type="ECO:0000256" key="1">
    <source>
        <dbReference type="SAM" id="SignalP"/>
    </source>
</evidence>
<name>A0A3M9NMF9_9BACT</name>
<keyword evidence="1" id="KW-0732">Signal</keyword>
<comment type="caution">
    <text evidence="2">The sequence shown here is derived from an EMBL/GenBank/DDBJ whole genome shotgun (WGS) entry which is preliminary data.</text>
</comment>
<accession>A0A3M9NMF9</accession>
<evidence type="ECO:0000313" key="3">
    <source>
        <dbReference type="Proteomes" id="UP000267223"/>
    </source>
</evidence>
<dbReference type="Proteomes" id="UP000267223">
    <property type="component" value="Unassembled WGS sequence"/>
</dbReference>
<feature type="chain" id="PRO_5017990219" evidence="1">
    <location>
        <begin position="20"/>
        <end position="162"/>
    </location>
</feature>
<dbReference type="RefSeq" id="WP_123119417.1">
    <property type="nucleotide sequence ID" value="NZ_RJJR01000002.1"/>
</dbReference>
<evidence type="ECO:0000313" key="2">
    <source>
        <dbReference type="EMBL" id="RNI38854.1"/>
    </source>
</evidence>
<dbReference type="OrthoDB" id="881505at2"/>
<keyword evidence="3" id="KW-1185">Reference proteome</keyword>
<sequence>MKFVTAIVMLFVFSLNLAAQTDIPPKLRIVAGISGPELIHAGITYRIANVSQLGLNAGAASTLGMIWTAISLEHRLYLGKNDARINQKTWFFRQGSTFFPAAESPQRFTLNLTVGKDIPFRNIKNGITIDAGVFYLPESETSSIILLKSLNLWPALRFEFYF</sequence>
<organism evidence="2 3">
    <name type="scientific">Hanamia caeni</name>
    <dbReference type="NCBI Taxonomy" id="2294116"/>
    <lineage>
        <taxon>Bacteria</taxon>
        <taxon>Pseudomonadati</taxon>
        <taxon>Bacteroidota</taxon>
        <taxon>Chitinophagia</taxon>
        <taxon>Chitinophagales</taxon>
        <taxon>Chitinophagaceae</taxon>
        <taxon>Hanamia</taxon>
    </lineage>
</organism>
<feature type="signal peptide" evidence="1">
    <location>
        <begin position="1"/>
        <end position="19"/>
    </location>
</feature>
<proteinExistence type="predicted"/>
<reference evidence="2 3" key="1">
    <citation type="submission" date="2018-11" db="EMBL/GenBank/DDBJ databases">
        <title>Draft genome sequence of Ferruginibacter sp. BO-59.</title>
        <authorList>
            <person name="Im W.T."/>
        </authorList>
    </citation>
    <scope>NUCLEOTIDE SEQUENCE [LARGE SCALE GENOMIC DNA]</scope>
    <source>
        <strain evidence="2 3">BO-59</strain>
    </source>
</reference>
<gene>
    <name evidence="2" type="ORF">EFY79_04110</name>
</gene>